<evidence type="ECO:0000313" key="5">
    <source>
        <dbReference type="EMBL" id="KFN42434.1"/>
    </source>
</evidence>
<dbReference type="Pfam" id="PF12625">
    <property type="entry name" value="Arabinose_bd"/>
    <property type="match status" value="1"/>
</dbReference>
<dbReference type="InterPro" id="IPR009057">
    <property type="entry name" value="Homeodomain-like_sf"/>
</dbReference>
<dbReference type="Gene3D" id="1.10.10.60">
    <property type="entry name" value="Homeodomain-like"/>
    <property type="match status" value="1"/>
</dbReference>
<protein>
    <recommendedName>
        <fullName evidence="4">HTH araC/xylS-type domain-containing protein</fullName>
    </recommendedName>
</protein>
<comment type="caution">
    <text evidence="5">The sequence shown here is derived from an EMBL/GenBank/DDBJ whole genome shotgun (WGS) entry which is preliminary data.</text>
</comment>
<feature type="domain" description="HTH araC/xylS-type" evidence="4">
    <location>
        <begin position="245"/>
        <end position="342"/>
    </location>
</feature>
<sequence>MKKRISDARLTEAVITTNILSCLAEVAEERGLDCRHWFSGLGLTREQIHDASVRVSYRQARLVLKRALRSLTDPGLGLDVGSRQNIGNFGVLGLAMMTARTFGDALAISVEHHRITGSLVDLDFEALDATRIAIIVRQRYPDADLLPFLCEELLSSSLMVCRTLVGESFRPRLMELAYPAPAHADRYAALFGCEVRFGALESRAIIDTRWLEFALPTYNPITAQQSLALCEAQSAALPAQNEITDAVARLLRSRLAHNPMLADIASTLNLTERTLRRQLTAAGVGFKQLHDRIRSEHATGLLQKADLTIAEIGTAVGFRDVREFRRAFKRWTGVPPRAMRNAGL</sequence>
<evidence type="ECO:0000256" key="2">
    <source>
        <dbReference type="ARBA" id="ARBA00023125"/>
    </source>
</evidence>
<evidence type="ECO:0000256" key="3">
    <source>
        <dbReference type="ARBA" id="ARBA00023163"/>
    </source>
</evidence>
<reference evidence="5 6" key="1">
    <citation type="submission" date="2013-09" db="EMBL/GenBank/DDBJ databases">
        <title>Genome sequencing of Arenimonas oryziterrae.</title>
        <authorList>
            <person name="Chen F."/>
            <person name="Wang G."/>
        </authorList>
    </citation>
    <scope>NUCLEOTIDE SEQUENCE [LARGE SCALE GENOMIC DNA]</scope>
    <source>
        <strain evidence="5 6">YC6267</strain>
    </source>
</reference>
<dbReference type="Proteomes" id="UP000029385">
    <property type="component" value="Unassembled WGS sequence"/>
</dbReference>
<proteinExistence type="predicted"/>
<dbReference type="SMART" id="SM00342">
    <property type="entry name" value="HTH_ARAC"/>
    <property type="match status" value="1"/>
</dbReference>
<keyword evidence="3" id="KW-0804">Transcription</keyword>
<evidence type="ECO:0000256" key="1">
    <source>
        <dbReference type="ARBA" id="ARBA00023015"/>
    </source>
</evidence>
<dbReference type="SUPFAM" id="SSF46689">
    <property type="entry name" value="Homeodomain-like"/>
    <property type="match status" value="1"/>
</dbReference>
<keyword evidence="6" id="KW-1185">Reference proteome</keyword>
<dbReference type="OrthoDB" id="5582699at2"/>
<dbReference type="PATRIC" id="fig|1121015.4.peg.2239"/>
<dbReference type="PROSITE" id="PS01124">
    <property type="entry name" value="HTH_ARAC_FAMILY_2"/>
    <property type="match status" value="1"/>
</dbReference>
<dbReference type="AlphaFoldDB" id="A0A091AUX8"/>
<dbReference type="eggNOG" id="COG2207">
    <property type="taxonomic scope" value="Bacteria"/>
</dbReference>
<gene>
    <name evidence="5" type="ORF">N789_13845</name>
</gene>
<dbReference type="GO" id="GO:0000976">
    <property type="term" value="F:transcription cis-regulatory region binding"/>
    <property type="evidence" value="ECO:0007669"/>
    <property type="project" value="TreeGrafter"/>
</dbReference>
<evidence type="ECO:0000313" key="6">
    <source>
        <dbReference type="Proteomes" id="UP000029385"/>
    </source>
</evidence>
<keyword evidence="1" id="KW-0805">Transcription regulation</keyword>
<dbReference type="EMBL" id="AVCI01000010">
    <property type="protein sequence ID" value="KFN42434.1"/>
    <property type="molecule type" value="Genomic_DNA"/>
</dbReference>
<name>A0A091AUX8_9GAMM</name>
<dbReference type="GO" id="GO:0003700">
    <property type="term" value="F:DNA-binding transcription factor activity"/>
    <property type="evidence" value="ECO:0007669"/>
    <property type="project" value="InterPro"/>
</dbReference>
<dbReference type="PANTHER" id="PTHR47894">
    <property type="entry name" value="HTH-TYPE TRANSCRIPTIONAL REGULATOR GADX"/>
    <property type="match status" value="1"/>
</dbReference>
<organism evidence="5 6">
    <name type="scientific">Arenimonas oryziterrae DSM 21050 = YC6267</name>
    <dbReference type="NCBI Taxonomy" id="1121015"/>
    <lineage>
        <taxon>Bacteria</taxon>
        <taxon>Pseudomonadati</taxon>
        <taxon>Pseudomonadota</taxon>
        <taxon>Gammaproteobacteria</taxon>
        <taxon>Lysobacterales</taxon>
        <taxon>Lysobacteraceae</taxon>
        <taxon>Arenimonas</taxon>
    </lineage>
</organism>
<accession>A0A091AUX8</accession>
<evidence type="ECO:0000259" key="4">
    <source>
        <dbReference type="PROSITE" id="PS01124"/>
    </source>
</evidence>
<dbReference type="InterPro" id="IPR018060">
    <property type="entry name" value="HTH_AraC"/>
</dbReference>
<dbReference type="GO" id="GO:0005829">
    <property type="term" value="C:cytosol"/>
    <property type="evidence" value="ECO:0007669"/>
    <property type="project" value="TreeGrafter"/>
</dbReference>
<dbReference type="PANTHER" id="PTHR47894:SF1">
    <property type="entry name" value="HTH-TYPE TRANSCRIPTIONAL REGULATOR VQSM"/>
    <property type="match status" value="1"/>
</dbReference>
<dbReference type="STRING" id="1121015.GCA_000420545_02819"/>
<dbReference type="RefSeq" id="WP_022970409.1">
    <property type="nucleotide sequence ID" value="NZ_ATVD01000007.1"/>
</dbReference>
<dbReference type="Pfam" id="PF12833">
    <property type="entry name" value="HTH_18"/>
    <property type="match status" value="1"/>
</dbReference>
<keyword evidence="2" id="KW-0238">DNA-binding</keyword>
<dbReference type="InterPro" id="IPR032687">
    <property type="entry name" value="AraC-type_N"/>
</dbReference>